<feature type="region of interest" description="Disordered" evidence="1">
    <location>
        <begin position="643"/>
        <end position="676"/>
    </location>
</feature>
<sequence length="676" mass="73410">MCTKVRRLYLLSAGEKGCGFAFGTFALLLIALLRSVIFEIVVIVNRQRDGSLKNLRERDHNDEYDIKQGTVAKINNTLYAISGYMTLRDSSDPNSPGITLANSHLYTIDLSGNSIDLENDYTSIITAQRLPDGVPRTMWGNMFSDGKNQLHFFGGLQNPQPIYLANGTWDLRPRPEINDTIWTYQVQEKKWVDVDSSGKRLTSGLGQDVLGQAAKAQNYNPASGGGAQGWIYGGAVWTETYKIGNTTVGNGTAFRELRDLFEGVDGSASSNGAYSLMKVNTTTSTSVTAPRPAVQGGMVFLPSLGDGGALILVGGSSLGAITSMKQVNVYDISTKTWFTQATSAVNGTFPEDRTEGCIVAGTARDGSSMNIYLYGGKMANADGTDPPFVSLGEVWVLSMPTFQWIRSGKDQTVTRVGHTCHAVNDRYLVSYRGLGPTPCDKNGGVQVYDMNSMQWTTKLVSGTGYEVPELVYQVIGGSTLGGATKVTPAAGFVDPKLQQLFKYSPPRNSTETFTPSRSNTPNKAVKIAVPIIVVFLLFSALLAGFWLYRKRRRSMYEAGAGQAPVELAPHHEYSEAMEDYRGELPSPQKNDPTKMVELDSNHPWAYELPVIGLPGNKRDSDVNPTPLVGMEGVREIGSLGIQEGQGTQEMDSYNRGYGHGATGVGEVQDNERGYNA</sequence>
<dbReference type="Proteomes" id="UP000267821">
    <property type="component" value="Unassembled WGS sequence"/>
</dbReference>
<dbReference type="SUPFAM" id="SSF117281">
    <property type="entry name" value="Kelch motif"/>
    <property type="match status" value="1"/>
</dbReference>
<evidence type="ECO:0000313" key="4">
    <source>
        <dbReference type="Proteomes" id="UP000267821"/>
    </source>
</evidence>
<feature type="transmembrane region" description="Helical" evidence="2">
    <location>
        <begin position="20"/>
        <end position="44"/>
    </location>
</feature>
<proteinExistence type="predicted"/>
<organism evidence="3 4">
    <name type="scientific">Terfezia boudieri ATCC MYA-4762</name>
    <dbReference type="NCBI Taxonomy" id="1051890"/>
    <lineage>
        <taxon>Eukaryota</taxon>
        <taxon>Fungi</taxon>
        <taxon>Dikarya</taxon>
        <taxon>Ascomycota</taxon>
        <taxon>Pezizomycotina</taxon>
        <taxon>Pezizomycetes</taxon>
        <taxon>Pezizales</taxon>
        <taxon>Pezizaceae</taxon>
        <taxon>Terfezia</taxon>
    </lineage>
</organism>
<dbReference type="InParanoid" id="A0A3N4LM91"/>
<gene>
    <name evidence="3" type="ORF">L211DRAFT_869235</name>
</gene>
<dbReference type="InterPro" id="IPR015915">
    <property type="entry name" value="Kelch-typ_b-propeller"/>
</dbReference>
<protein>
    <recommendedName>
        <fullName evidence="5">Galactose oxidase</fullName>
    </recommendedName>
</protein>
<dbReference type="Gene3D" id="2.120.10.80">
    <property type="entry name" value="Kelch-type beta propeller"/>
    <property type="match status" value="1"/>
</dbReference>
<dbReference type="EMBL" id="ML121551">
    <property type="protein sequence ID" value="RPB22462.1"/>
    <property type="molecule type" value="Genomic_DNA"/>
</dbReference>
<feature type="transmembrane region" description="Helical" evidence="2">
    <location>
        <begin position="527"/>
        <end position="548"/>
    </location>
</feature>
<keyword evidence="2" id="KW-0812">Transmembrane</keyword>
<evidence type="ECO:0000313" key="3">
    <source>
        <dbReference type="EMBL" id="RPB22462.1"/>
    </source>
</evidence>
<name>A0A3N4LM91_9PEZI</name>
<dbReference type="OrthoDB" id="10251809at2759"/>
<evidence type="ECO:0000256" key="2">
    <source>
        <dbReference type="SAM" id="Phobius"/>
    </source>
</evidence>
<dbReference type="PANTHER" id="PTHR23244">
    <property type="entry name" value="KELCH REPEAT DOMAIN"/>
    <property type="match status" value="1"/>
</dbReference>
<evidence type="ECO:0008006" key="5">
    <source>
        <dbReference type="Google" id="ProtNLM"/>
    </source>
</evidence>
<accession>A0A3N4LM91</accession>
<evidence type="ECO:0000256" key="1">
    <source>
        <dbReference type="SAM" id="MobiDB-lite"/>
    </source>
</evidence>
<keyword evidence="2" id="KW-1133">Transmembrane helix</keyword>
<dbReference type="AlphaFoldDB" id="A0A3N4LM91"/>
<keyword evidence="4" id="KW-1185">Reference proteome</keyword>
<dbReference type="STRING" id="1051890.A0A3N4LM91"/>
<reference evidence="3 4" key="1">
    <citation type="journal article" date="2018" name="Nat. Ecol. Evol.">
        <title>Pezizomycetes genomes reveal the molecular basis of ectomycorrhizal truffle lifestyle.</title>
        <authorList>
            <person name="Murat C."/>
            <person name="Payen T."/>
            <person name="Noel B."/>
            <person name="Kuo A."/>
            <person name="Morin E."/>
            <person name="Chen J."/>
            <person name="Kohler A."/>
            <person name="Krizsan K."/>
            <person name="Balestrini R."/>
            <person name="Da Silva C."/>
            <person name="Montanini B."/>
            <person name="Hainaut M."/>
            <person name="Levati E."/>
            <person name="Barry K.W."/>
            <person name="Belfiori B."/>
            <person name="Cichocki N."/>
            <person name="Clum A."/>
            <person name="Dockter R.B."/>
            <person name="Fauchery L."/>
            <person name="Guy J."/>
            <person name="Iotti M."/>
            <person name="Le Tacon F."/>
            <person name="Lindquist E.A."/>
            <person name="Lipzen A."/>
            <person name="Malagnac F."/>
            <person name="Mello A."/>
            <person name="Molinier V."/>
            <person name="Miyauchi S."/>
            <person name="Poulain J."/>
            <person name="Riccioni C."/>
            <person name="Rubini A."/>
            <person name="Sitrit Y."/>
            <person name="Splivallo R."/>
            <person name="Traeger S."/>
            <person name="Wang M."/>
            <person name="Zifcakova L."/>
            <person name="Wipf D."/>
            <person name="Zambonelli A."/>
            <person name="Paolocci F."/>
            <person name="Nowrousian M."/>
            <person name="Ottonello S."/>
            <person name="Baldrian P."/>
            <person name="Spatafora J.W."/>
            <person name="Henrissat B."/>
            <person name="Nagy L.G."/>
            <person name="Aury J.M."/>
            <person name="Wincker P."/>
            <person name="Grigoriev I.V."/>
            <person name="Bonfante P."/>
            <person name="Martin F.M."/>
        </authorList>
    </citation>
    <scope>NUCLEOTIDE SEQUENCE [LARGE SCALE GENOMIC DNA]</scope>
    <source>
        <strain evidence="3 4">ATCC MYA-4762</strain>
    </source>
</reference>
<dbReference type="PANTHER" id="PTHR23244:SF497">
    <property type="entry name" value="WALL ANCHORED PROTEIN, PUTATIVE-RELATED"/>
    <property type="match status" value="1"/>
</dbReference>
<keyword evidence="2" id="KW-0472">Membrane</keyword>